<dbReference type="AlphaFoldDB" id="A0A2T4A423"/>
<organism evidence="4 5">
    <name type="scientific">Trichoderma harzianum CBS 226.95</name>
    <dbReference type="NCBI Taxonomy" id="983964"/>
    <lineage>
        <taxon>Eukaryota</taxon>
        <taxon>Fungi</taxon>
        <taxon>Dikarya</taxon>
        <taxon>Ascomycota</taxon>
        <taxon>Pezizomycotina</taxon>
        <taxon>Sordariomycetes</taxon>
        <taxon>Hypocreomycetidae</taxon>
        <taxon>Hypocreales</taxon>
        <taxon>Hypocreaceae</taxon>
        <taxon>Trichoderma</taxon>
    </lineage>
</organism>
<keyword evidence="1" id="KW-0479">Metal-binding</keyword>
<dbReference type="Proteomes" id="UP000241690">
    <property type="component" value="Unassembled WGS sequence"/>
</dbReference>
<feature type="region of interest" description="Disordered" evidence="2">
    <location>
        <begin position="1"/>
        <end position="20"/>
    </location>
</feature>
<evidence type="ECO:0000313" key="5">
    <source>
        <dbReference type="Proteomes" id="UP000241690"/>
    </source>
</evidence>
<keyword evidence="1" id="KW-0863">Zinc-finger</keyword>
<dbReference type="GO" id="GO:0008270">
    <property type="term" value="F:zinc ion binding"/>
    <property type="evidence" value="ECO:0007669"/>
    <property type="project" value="UniProtKB-KW"/>
</dbReference>
<evidence type="ECO:0000259" key="3">
    <source>
        <dbReference type="PROSITE" id="PS50158"/>
    </source>
</evidence>
<dbReference type="RefSeq" id="XP_024771471.1">
    <property type="nucleotide sequence ID" value="XM_024919567.1"/>
</dbReference>
<protein>
    <recommendedName>
        <fullName evidence="3">CCHC-type domain-containing protein</fullName>
    </recommendedName>
</protein>
<proteinExistence type="predicted"/>
<dbReference type="Pfam" id="PF00098">
    <property type="entry name" value="zf-CCHC"/>
    <property type="match status" value="1"/>
</dbReference>
<reference evidence="4 5" key="1">
    <citation type="submission" date="2016-07" db="EMBL/GenBank/DDBJ databases">
        <title>Multiple horizontal gene transfer events from other fungi enriched the ability of initially mycotrophic Trichoderma (Ascomycota) to feed on dead plant biomass.</title>
        <authorList>
            <consortium name="DOE Joint Genome Institute"/>
            <person name="Aerts A."/>
            <person name="Atanasova L."/>
            <person name="Chenthamara K."/>
            <person name="Zhang J."/>
            <person name="Grujic M."/>
            <person name="Henrissat B."/>
            <person name="Kuo A."/>
            <person name="Salamov A."/>
            <person name="Lipzen A."/>
            <person name="Labutti K."/>
            <person name="Barry K."/>
            <person name="Miao Y."/>
            <person name="Rahimi M.J."/>
            <person name="Shen Q."/>
            <person name="Grigoriev I.V."/>
            <person name="Kubicek C.P."/>
            <person name="Druzhinina I.S."/>
        </authorList>
    </citation>
    <scope>NUCLEOTIDE SEQUENCE [LARGE SCALE GENOMIC DNA]</scope>
    <source>
        <strain evidence="4 5">CBS 226.95</strain>
    </source>
</reference>
<dbReference type="GeneID" id="36628136"/>
<dbReference type="InterPro" id="IPR001878">
    <property type="entry name" value="Znf_CCHC"/>
</dbReference>
<dbReference type="GO" id="GO:0003676">
    <property type="term" value="F:nucleic acid binding"/>
    <property type="evidence" value="ECO:0007669"/>
    <property type="project" value="InterPro"/>
</dbReference>
<sequence length="86" mass="9938">MATEQQPSDDAINQMEGLKITDNPHKGKRCYNCLEPDHIAKMCPKKRIRRNKKRNYRLTKQVHSKCTFTTNYYYNGSGDDGKGTAK</sequence>
<evidence type="ECO:0000313" key="4">
    <source>
        <dbReference type="EMBL" id="PTB51794.1"/>
    </source>
</evidence>
<dbReference type="SUPFAM" id="SSF57756">
    <property type="entry name" value="Retrovirus zinc finger-like domains"/>
    <property type="match status" value="1"/>
</dbReference>
<dbReference type="SMART" id="SM00343">
    <property type="entry name" value="ZnF_C2HC"/>
    <property type="match status" value="1"/>
</dbReference>
<gene>
    <name evidence="4" type="ORF">M431DRAFT_510937</name>
</gene>
<dbReference type="EMBL" id="KZ679685">
    <property type="protein sequence ID" value="PTB51794.1"/>
    <property type="molecule type" value="Genomic_DNA"/>
</dbReference>
<keyword evidence="5" id="KW-1185">Reference proteome</keyword>
<evidence type="ECO:0000256" key="1">
    <source>
        <dbReference type="PROSITE-ProRule" id="PRU00047"/>
    </source>
</evidence>
<accession>A0A2T4A423</accession>
<name>A0A2T4A423_TRIHA</name>
<feature type="domain" description="CCHC-type" evidence="3">
    <location>
        <begin position="29"/>
        <end position="45"/>
    </location>
</feature>
<dbReference type="Gene3D" id="4.10.60.10">
    <property type="entry name" value="Zinc finger, CCHC-type"/>
    <property type="match status" value="1"/>
</dbReference>
<keyword evidence="1" id="KW-0862">Zinc</keyword>
<dbReference type="InterPro" id="IPR036875">
    <property type="entry name" value="Znf_CCHC_sf"/>
</dbReference>
<dbReference type="PROSITE" id="PS50158">
    <property type="entry name" value="ZF_CCHC"/>
    <property type="match status" value="1"/>
</dbReference>
<evidence type="ECO:0000256" key="2">
    <source>
        <dbReference type="SAM" id="MobiDB-lite"/>
    </source>
</evidence>